<name>A0A523UZA4_UNCT6</name>
<evidence type="ECO:0000256" key="4">
    <source>
        <dbReference type="ARBA" id="ARBA00022825"/>
    </source>
</evidence>
<feature type="active site" description="Charge relay system" evidence="5 6">
    <location>
        <position position="429"/>
    </location>
</feature>
<evidence type="ECO:0000259" key="9">
    <source>
        <dbReference type="Pfam" id="PF00082"/>
    </source>
</evidence>
<keyword evidence="8" id="KW-0732">Signal</keyword>
<evidence type="ECO:0000256" key="2">
    <source>
        <dbReference type="ARBA" id="ARBA00022670"/>
    </source>
</evidence>
<organism evidence="11 12">
    <name type="scientific">candidate division TA06 bacterium</name>
    <dbReference type="NCBI Taxonomy" id="2250710"/>
    <lineage>
        <taxon>Bacteria</taxon>
        <taxon>Bacteria division TA06</taxon>
    </lineage>
</organism>
<dbReference type="CDD" id="cd07474">
    <property type="entry name" value="Peptidases_S8_subtilisin_Vpr-like"/>
    <property type="match status" value="1"/>
</dbReference>
<feature type="chain" id="PRO_5021917741" evidence="8">
    <location>
        <begin position="24"/>
        <end position="1001"/>
    </location>
</feature>
<evidence type="ECO:0000256" key="6">
    <source>
        <dbReference type="PROSITE-ProRule" id="PRU01240"/>
    </source>
</evidence>
<dbReference type="InterPro" id="IPR050131">
    <property type="entry name" value="Peptidase_S8_subtilisin-like"/>
</dbReference>
<dbReference type="InterPro" id="IPR036852">
    <property type="entry name" value="Peptidase_S8/S53_dom_sf"/>
</dbReference>
<proteinExistence type="inferred from homology"/>
<keyword evidence="2 6" id="KW-0645">Protease</keyword>
<dbReference type="PROSITE" id="PS51892">
    <property type="entry name" value="SUBTILASE"/>
    <property type="match status" value="1"/>
</dbReference>
<dbReference type="InterPro" id="IPR000209">
    <property type="entry name" value="Peptidase_S8/S53_dom"/>
</dbReference>
<comment type="similarity">
    <text evidence="1 6 7">Belongs to the peptidase S8 family.</text>
</comment>
<reference evidence="11 12" key="1">
    <citation type="submission" date="2019-03" db="EMBL/GenBank/DDBJ databases">
        <title>Metabolic potential of uncultured bacteria and archaea associated with petroleum seepage in deep-sea sediments.</title>
        <authorList>
            <person name="Dong X."/>
            <person name="Hubert C."/>
        </authorList>
    </citation>
    <scope>NUCLEOTIDE SEQUENCE [LARGE SCALE GENOMIC DNA]</scope>
    <source>
        <strain evidence="11">E44_bin18</strain>
    </source>
</reference>
<dbReference type="InterPro" id="IPR026444">
    <property type="entry name" value="Secre_tail"/>
</dbReference>
<protein>
    <submittedName>
        <fullName evidence="11">T9SS type A sorting domain-containing protein</fullName>
    </submittedName>
</protein>
<feature type="domain" description="Peptidase S8/S53" evidence="9">
    <location>
        <begin position="178"/>
        <end position="477"/>
    </location>
</feature>
<dbReference type="NCBIfam" id="TIGR04183">
    <property type="entry name" value="Por_Secre_tail"/>
    <property type="match status" value="1"/>
</dbReference>
<dbReference type="Pfam" id="PF00082">
    <property type="entry name" value="Peptidase_S8"/>
    <property type="match status" value="1"/>
</dbReference>
<dbReference type="InterPro" id="IPR022398">
    <property type="entry name" value="Peptidase_S8_His-AS"/>
</dbReference>
<accession>A0A523UZA4</accession>
<dbReference type="Proteomes" id="UP000315525">
    <property type="component" value="Unassembled WGS sequence"/>
</dbReference>
<feature type="active site" description="Charge relay system" evidence="5 6">
    <location>
        <position position="187"/>
    </location>
</feature>
<evidence type="ECO:0000256" key="7">
    <source>
        <dbReference type="RuleBase" id="RU003355"/>
    </source>
</evidence>
<gene>
    <name evidence="11" type="ORF">E3J62_00435</name>
</gene>
<dbReference type="PANTHER" id="PTHR43806">
    <property type="entry name" value="PEPTIDASE S8"/>
    <property type="match status" value="1"/>
</dbReference>
<dbReference type="PROSITE" id="PS00136">
    <property type="entry name" value="SUBTILASE_ASP"/>
    <property type="match status" value="1"/>
</dbReference>
<evidence type="ECO:0000313" key="11">
    <source>
        <dbReference type="EMBL" id="TET47701.1"/>
    </source>
</evidence>
<feature type="active site" description="Charge relay system" evidence="5 6">
    <location>
        <position position="227"/>
    </location>
</feature>
<evidence type="ECO:0000259" key="10">
    <source>
        <dbReference type="Pfam" id="PF13860"/>
    </source>
</evidence>
<dbReference type="Gene3D" id="2.60.40.4070">
    <property type="match status" value="1"/>
</dbReference>
<dbReference type="InterPro" id="IPR025965">
    <property type="entry name" value="FlgD/Vpr_Ig-like"/>
</dbReference>
<evidence type="ECO:0000313" key="12">
    <source>
        <dbReference type="Proteomes" id="UP000315525"/>
    </source>
</evidence>
<dbReference type="PANTHER" id="PTHR43806:SF11">
    <property type="entry name" value="CEREVISIN-RELATED"/>
    <property type="match status" value="1"/>
</dbReference>
<evidence type="ECO:0000256" key="5">
    <source>
        <dbReference type="PIRSR" id="PIRSR615500-1"/>
    </source>
</evidence>
<dbReference type="InterPro" id="IPR023828">
    <property type="entry name" value="Peptidase_S8_Ser-AS"/>
</dbReference>
<evidence type="ECO:0000256" key="8">
    <source>
        <dbReference type="SAM" id="SignalP"/>
    </source>
</evidence>
<dbReference type="GO" id="GO:0006508">
    <property type="term" value="P:proteolysis"/>
    <property type="evidence" value="ECO:0007669"/>
    <property type="project" value="UniProtKB-KW"/>
</dbReference>
<dbReference type="InterPro" id="IPR023827">
    <property type="entry name" value="Peptidase_S8_Asp-AS"/>
</dbReference>
<dbReference type="EMBL" id="SOJN01000010">
    <property type="protein sequence ID" value="TET47701.1"/>
    <property type="molecule type" value="Genomic_DNA"/>
</dbReference>
<dbReference type="InterPro" id="IPR034213">
    <property type="entry name" value="S8_Vpr-like"/>
</dbReference>
<dbReference type="GO" id="GO:0004252">
    <property type="term" value="F:serine-type endopeptidase activity"/>
    <property type="evidence" value="ECO:0007669"/>
    <property type="project" value="UniProtKB-UniRule"/>
</dbReference>
<keyword evidence="3 6" id="KW-0378">Hydrolase</keyword>
<comment type="caution">
    <text evidence="11">The sequence shown here is derived from an EMBL/GenBank/DDBJ whole genome shotgun (WGS) entry which is preliminary data.</text>
</comment>
<dbReference type="Gene3D" id="3.40.50.200">
    <property type="entry name" value="Peptidase S8/S53 domain"/>
    <property type="match status" value="1"/>
</dbReference>
<evidence type="ECO:0000256" key="3">
    <source>
        <dbReference type="ARBA" id="ARBA00022801"/>
    </source>
</evidence>
<keyword evidence="4 6" id="KW-0720">Serine protease</keyword>
<evidence type="ECO:0000256" key="1">
    <source>
        <dbReference type="ARBA" id="ARBA00011073"/>
    </source>
</evidence>
<feature type="signal peptide" evidence="8">
    <location>
        <begin position="1"/>
        <end position="23"/>
    </location>
</feature>
<dbReference type="InterPro" id="IPR015500">
    <property type="entry name" value="Peptidase_S8_subtilisin-rel"/>
</dbReference>
<dbReference type="PROSITE" id="PS00137">
    <property type="entry name" value="SUBTILASE_HIS"/>
    <property type="match status" value="1"/>
</dbReference>
<feature type="domain" description="FlgD/Vpr Ig-like" evidence="10">
    <location>
        <begin position="936"/>
        <end position="988"/>
    </location>
</feature>
<dbReference type="Pfam" id="PF13860">
    <property type="entry name" value="FlgD_ig"/>
    <property type="match status" value="1"/>
</dbReference>
<sequence length="1001" mass="108738">MRTMRTLAVATMMVLLVAPNVVARGVMGPDLAEMVNLAKEDELIPVNVVLREQADPGMLANLTRGMDRKTRKMAVVSELKRFSSEQQEVILSYLELASAKGLAERVTPFWVLNAIHAEVVPELIDDLLFMDEVWYVESSLLKGDPFPAMHSTLTAASDTAWGVLKINAPAVWLDGYTGDGIVVGIIDTGVNYNHVDLADHMWADPNYPNHGWDFLADDDDPMDTAGHGTHCAGTIAGDGTADTLTGVAPDAQVMAMRVRTVADSTAENQVWAAMEFAVSPPLSPDNGANLISMSLGWFYTWDPRRAAWRTACTNVGLADVPMIVAAGNERGMFPPPNDLRCPGDVPPPWRNPDQIEGGLSAVISIGATTIDDVYASFSSQGPVAWNIDPFYDYIYPPGLISPDVSAPGEDVLSLRHNNNTGYRYMSGTSMATPHVAGTVALMLQKNLLLSPAEVDEILETTALDLGDPGKDNDYGAGRIQAWEAVDATWPPDRPNVRYRTIVYDDTAAGNGDGIFDPWETVDAFISLDNNGGQDAETVNVVLRTEDTLLIIEDSTASYPDIPMGENRRNDADPFVFSADLLTPEGYIAQVVAHITAAGGYEWDRSFQVQIGVQPVLWADHNIGNMVFTVTCIAACGHTETDSISMEGTGLIFPKAGGGNLLKIGSIWIGNASSYVVNRDYSAGNADWQTVVPGGWLRLGATLFSDQDGEARYEDAGAPSPKGLSVEQRSWAWADPPYDDFVIMMYKLTNTGAANLGNLYAGQFMDFDMTVSNPDDDLGGRDVDRNLIYMYDTSEPEYAGIRALGAIPVKNLTFIENALYIDPWGYMPDSYKFQLLKGIMGIPEASTEKNWSTLVSVGPFDLAAGDSTYVGFAIVCGEDYNDLLTNSDEADSIFREKTGILEEMTPVSPPTALSLFQNVPNPFHTHTSIRFVMTRKGELSLKVFDISGRVVASLYEGSASEGAHVARWDGRTDEGGPLPSGVYFYSLSTAERTITKKLVVLR</sequence>
<dbReference type="PRINTS" id="PR00723">
    <property type="entry name" value="SUBTILISIN"/>
</dbReference>
<dbReference type="PROSITE" id="PS00138">
    <property type="entry name" value="SUBTILASE_SER"/>
    <property type="match status" value="1"/>
</dbReference>
<dbReference type="SUPFAM" id="SSF52743">
    <property type="entry name" value="Subtilisin-like"/>
    <property type="match status" value="1"/>
</dbReference>
<dbReference type="AlphaFoldDB" id="A0A523UZA4"/>